<gene>
    <name evidence="4" type="ORF">PBT88_01465</name>
</gene>
<keyword evidence="5" id="KW-1185">Reference proteome</keyword>
<dbReference type="Proteomes" id="UP001210865">
    <property type="component" value="Chromosome"/>
</dbReference>
<dbReference type="Gene3D" id="3.40.50.1820">
    <property type="entry name" value="alpha/beta hydrolase"/>
    <property type="match status" value="1"/>
</dbReference>
<dbReference type="PANTHER" id="PTHR10655:SF17">
    <property type="entry name" value="LYSOPHOSPHOLIPASE-LIKE PROTEIN 1"/>
    <property type="match status" value="1"/>
</dbReference>
<organism evidence="4 5">
    <name type="scientific">Sphingomonas abietis</name>
    <dbReference type="NCBI Taxonomy" id="3012344"/>
    <lineage>
        <taxon>Bacteria</taxon>
        <taxon>Pseudomonadati</taxon>
        <taxon>Pseudomonadota</taxon>
        <taxon>Alphaproteobacteria</taxon>
        <taxon>Sphingomonadales</taxon>
        <taxon>Sphingomonadaceae</taxon>
        <taxon>Sphingomonas</taxon>
    </lineage>
</organism>
<dbReference type="InterPro" id="IPR003140">
    <property type="entry name" value="PLipase/COase/thioEstase"/>
</dbReference>
<comment type="similarity">
    <text evidence="1">Belongs to the AB hydrolase superfamily. AB hydrolase 2 family.</text>
</comment>
<evidence type="ECO:0000313" key="5">
    <source>
        <dbReference type="Proteomes" id="UP001210865"/>
    </source>
</evidence>
<evidence type="ECO:0000259" key="3">
    <source>
        <dbReference type="Pfam" id="PF02230"/>
    </source>
</evidence>
<accession>A0ABY7NMV7</accession>
<sequence length="198" mass="21061">MTGALVILLHGVGSRGADIAGLATHWQDRLPDTAFAAPDGPFAFDQAPSGRQWFSVRNVTDANRAERIVAAREAFDRVLARHVADHGFEDRLDRVTLVGFSQGSIMALDAAVSGRWPVKAVVAFSGRLASPLPFASPPATRFALIHGRNDPVIPVAESERAAVLLRDAGADVRLHICEGLGHAISPEAALIAEAFLTE</sequence>
<proteinExistence type="inferred from homology"/>
<evidence type="ECO:0000256" key="1">
    <source>
        <dbReference type="ARBA" id="ARBA00006499"/>
    </source>
</evidence>
<feature type="domain" description="Phospholipase/carboxylesterase/thioesterase" evidence="3">
    <location>
        <begin position="4"/>
        <end position="196"/>
    </location>
</feature>
<dbReference type="SUPFAM" id="SSF53474">
    <property type="entry name" value="alpha/beta-Hydrolases"/>
    <property type="match status" value="1"/>
</dbReference>
<keyword evidence="2 4" id="KW-0378">Hydrolase</keyword>
<dbReference type="InterPro" id="IPR050565">
    <property type="entry name" value="LYPA1-2/EST-like"/>
</dbReference>
<protein>
    <submittedName>
        <fullName evidence="4">Dienelactone hydrolase family protein</fullName>
    </submittedName>
</protein>
<dbReference type="InterPro" id="IPR029058">
    <property type="entry name" value="AB_hydrolase_fold"/>
</dbReference>
<dbReference type="RefSeq" id="WP_270077489.1">
    <property type="nucleotide sequence ID" value="NZ_CP115174.1"/>
</dbReference>
<dbReference type="PANTHER" id="PTHR10655">
    <property type="entry name" value="LYSOPHOSPHOLIPASE-RELATED"/>
    <property type="match status" value="1"/>
</dbReference>
<name>A0ABY7NMV7_9SPHN</name>
<evidence type="ECO:0000256" key="2">
    <source>
        <dbReference type="ARBA" id="ARBA00022801"/>
    </source>
</evidence>
<dbReference type="GO" id="GO:0016787">
    <property type="term" value="F:hydrolase activity"/>
    <property type="evidence" value="ECO:0007669"/>
    <property type="project" value="UniProtKB-KW"/>
</dbReference>
<reference evidence="4 5" key="1">
    <citation type="submission" date="2022-12" db="EMBL/GenBank/DDBJ databases">
        <title>Sphingomonas abieness sp. nov., an endophytic bacterium isolated from Abies koreana.</title>
        <authorList>
            <person name="Jiang L."/>
            <person name="Lee J."/>
        </authorList>
    </citation>
    <scope>NUCLEOTIDE SEQUENCE [LARGE SCALE GENOMIC DNA]</scope>
    <source>
        <strain evidence="5">PAMB 00755</strain>
    </source>
</reference>
<dbReference type="Pfam" id="PF02230">
    <property type="entry name" value="Abhydrolase_2"/>
    <property type="match status" value="1"/>
</dbReference>
<evidence type="ECO:0000313" key="4">
    <source>
        <dbReference type="EMBL" id="WBO22849.1"/>
    </source>
</evidence>
<dbReference type="EMBL" id="CP115174">
    <property type="protein sequence ID" value="WBO22849.1"/>
    <property type="molecule type" value="Genomic_DNA"/>
</dbReference>